<sequence>MAEALDASLDKPYRLDEQIGFLLRLAGQRHTAIFQDMAPDDLTPTQFATLARLAEFGDCSQNELGRRTAMDVATIKGVVDRLRAKGFVTAAADPDDKRRSTLSLSPDFAPSLPALLKTGHAISEATLAPLTPAERKTLLQLLAKISVA</sequence>
<keyword evidence="3" id="KW-1185">Reference proteome</keyword>
<dbReference type="GO" id="GO:0003700">
    <property type="term" value="F:DNA-binding transcription factor activity"/>
    <property type="evidence" value="ECO:0007669"/>
    <property type="project" value="InterPro"/>
</dbReference>
<dbReference type="InterPro" id="IPR036390">
    <property type="entry name" value="WH_DNA-bd_sf"/>
</dbReference>
<feature type="domain" description="HTH marR-type" evidence="1">
    <location>
        <begin position="1"/>
        <end position="147"/>
    </location>
</feature>
<dbReference type="Proteomes" id="UP000004291">
    <property type="component" value="Chromosome"/>
</dbReference>
<dbReference type="PRINTS" id="PR00598">
    <property type="entry name" value="HTHMARR"/>
</dbReference>
<dbReference type="STRING" id="411684.HPDFL43_02765"/>
<evidence type="ECO:0000259" key="1">
    <source>
        <dbReference type="PROSITE" id="PS50995"/>
    </source>
</evidence>
<dbReference type="RefSeq" id="WP_040449736.1">
    <property type="nucleotide sequence ID" value="NZ_CM002917.1"/>
</dbReference>
<dbReference type="HOGENOM" id="CLU_083287_4_0_5"/>
<comment type="caution">
    <text evidence="2">The sequence shown here is derived from an EMBL/GenBank/DDBJ whole genome shotgun (WGS) entry which is preliminary data.</text>
</comment>
<proteinExistence type="predicted"/>
<gene>
    <name evidence="2" type="ORF">HPDFL43_02765</name>
</gene>
<name>A9D0X7_HOEPD</name>
<evidence type="ECO:0000313" key="2">
    <source>
        <dbReference type="EMBL" id="EDQ35084.2"/>
    </source>
</evidence>
<evidence type="ECO:0000313" key="3">
    <source>
        <dbReference type="Proteomes" id="UP000004291"/>
    </source>
</evidence>
<protein>
    <submittedName>
        <fullName evidence="2">Transcriptional regulator</fullName>
    </submittedName>
</protein>
<reference evidence="2 3" key="2">
    <citation type="submission" date="2012-06" db="EMBL/GenBank/DDBJ databases">
        <authorList>
            <person name="Fiebig A."/>
        </authorList>
    </citation>
    <scope>NUCLEOTIDE SEQUENCE [LARGE SCALE GENOMIC DNA]</scope>
    <source>
        <strain evidence="2 3">DFL-43</strain>
    </source>
</reference>
<dbReference type="GO" id="GO:0006950">
    <property type="term" value="P:response to stress"/>
    <property type="evidence" value="ECO:0007669"/>
    <property type="project" value="TreeGrafter"/>
</dbReference>
<dbReference type="PROSITE" id="PS50995">
    <property type="entry name" value="HTH_MARR_2"/>
    <property type="match status" value="1"/>
</dbReference>
<dbReference type="InterPro" id="IPR036388">
    <property type="entry name" value="WH-like_DNA-bd_sf"/>
</dbReference>
<dbReference type="SUPFAM" id="SSF46785">
    <property type="entry name" value="Winged helix' DNA-binding domain"/>
    <property type="match status" value="1"/>
</dbReference>
<dbReference type="InterPro" id="IPR039422">
    <property type="entry name" value="MarR/SlyA-like"/>
</dbReference>
<accession>A9D0X7</accession>
<dbReference type="AlphaFoldDB" id="A9D0X7"/>
<dbReference type="EMBL" id="ABIA03000002">
    <property type="protein sequence ID" value="EDQ35084.2"/>
    <property type="molecule type" value="Genomic_DNA"/>
</dbReference>
<dbReference type="Pfam" id="PF12802">
    <property type="entry name" value="MarR_2"/>
    <property type="match status" value="1"/>
</dbReference>
<dbReference type="SMART" id="SM00347">
    <property type="entry name" value="HTH_MARR"/>
    <property type="match status" value="1"/>
</dbReference>
<dbReference type="InterPro" id="IPR000835">
    <property type="entry name" value="HTH_MarR-typ"/>
</dbReference>
<dbReference type="eggNOG" id="COG1846">
    <property type="taxonomic scope" value="Bacteria"/>
</dbReference>
<organism evidence="2 3">
    <name type="scientific">Hoeflea phototrophica (strain DSM 17068 / NCIMB 14078 / DFL-43)</name>
    <dbReference type="NCBI Taxonomy" id="411684"/>
    <lineage>
        <taxon>Bacteria</taxon>
        <taxon>Pseudomonadati</taxon>
        <taxon>Pseudomonadota</taxon>
        <taxon>Alphaproteobacteria</taxon>
        <taxon>Hyphomicrobiales</taxon>
        <taxon>Rhizobiaceae</taxon>
        <taxon>Hoeflea</taxon>
    </lineage>
</organism>
<dbReference type="PANTHER" id="PTHR33164:SF95">
    <property type="entry name" value="TRANSCRIPTIONAL REGULATOR"/>
    <property type="match status" value="1"/>
</dbReference>
<reference evidence="2 3" key="1">
    <citation type="submission" date="2007-10" db="EMBL/GenBank/DDBJ databases">
        <authorList>
            <person name="Wagner-Dobler I."/>
            <person name="Ferriera S."/>
            <person name="Johnson J."/>
            <person name="Kravitz S."/>
            <person name="Beeson K."/>
            <person name="Sutton G."/>
            <person name="Rogers Y.-H."/>
            <person name="Friedman R."/>
            <person name="Frazier M."/>
            <person name="Venter J.C."/>
        </authorList>
    </citation>
    <scope>NUCLEOTIDE SEQUENCE [LARGE SCALE GENOMIC DNA]</scope>
    <source>
        <strain evidence="2 3">DFL-43</strain>
    </source>
</reference>
<dbReference type="PANTHER" id="PTHR33164">
    <property type="entry name" value="TRANSCRIPTIONAL REGULATOR, MARR FAMILY"/>
    <property type="match status" value="1"/>
</dbReference>
<dbReference type="Gene3D" id="1.10.10.10">
    <property type="entry name" value="Winged helix-like DNA-binding domain superfamily/Winged helix DNA-binding domain"/>
    <property type="match status" value="1"/>
</dbReference>